<reference evidence="3" key="1">
    <citation type="submission" date="2017-02" db="UniProtKB">
        <authorList>
            <consortium name="WormBaseParasite"/>
        </authorList>
    </citation>
    <scope>IDENTIFICATION</scope>
</reference>
<dbReference type="WBParaSite" id="BTMF_0000190501-mRNA-1">
    <property type="protein sequence ID" value="BTMF_0000190501-mRNA-1"/>
    <property type="gene ID" value="BTMF_0000190501"/>
</dbReference>
<sequence length="39" mass="4447">MKDNSTGLFSSTTVITGIDNLTARYKDVFTQRRRALGRR</sequence>
<dbReference type="AlphaFoldDB" id="A0A0R3Q6F4"/>
<proteinExistence type="predicted"/>
<organism evidence="3">
    <name type="scientific">Brugia timori</name>
    <dbReference type="NCBI Taxonomy" id="42155"/>
    <lineage>
        <taxon>Eukaryota</taxon>
        <taxon>Metazoa</taxon>
        <taxon>Ecdysozoa</taxon>
        <taxon>Nematoda</taxon>
        <taxon>Chromadorea</taxon>
        <taxon>Rhabditida</taxon>
        <taxon>Spirurina</taxon>
        <taxon>Spiruromorpha</taxon>
        <taxon>Filarioidea</taxon>
        <taxon>Onchocercidae</taxon>
        <taxon>Brugia</taxon>
    </lineage>
</organism>
<reference evidence="1 2" key="2">
    <citation type="submission" date="2018-11" db="EMBL/GenBank/DDBJ databases">
        <authorList>
            <consortium name="Pathogen Informatics"/>
        </authorList>
    </citation>
    <scope>NUCLEOTIDE SEQUENCE [LARGE SCALE GENOMIC DNA]</scope>
</reference>
<evidence type="ECO:0000313" key="2">
    <source>
        <dbReference type="Proteomes" id="UP000280834"/>
    </source>
</evidence>
<accession>A0A0R3Q6F4</accession>
<protein>
    <submittedName>
        <fullName evidence="3">Transposase</fullName>
    </submittedName>
</protein>
<name>A0A0R3Q6F4_9BILA</name>
<dbReference type="EMBL" id="UZAG01000862">
    <property type="protein sequence ID" value="VDO09752.1"/>
    <property type="molecule type" value="Genomic_DNA"/>
</dbReference>
<evidence type="ECO:0000313" key="1">
    <source>
        <dbReference type="EMBL" id="VDO09752.1"/>
    </source>
</evidence>
<keyword evidence="2" id="KW-1185">Reference proteome</keyword>
<evidence type="ECO:0000313" key="3">
    <source>
        <dbReference type="WBParaSite" id="BTMF_0000190501-mRNA-1"/>
    </source>
</evidence>
<dbReference type="Proteomes" id="UP000280834">
    <property type="component" value="Unassembled WGS sequence"/>
</dbReference>
<gene>
    <name evidence="1" type="ORF">BTMF_LOCUS1236</name>
</gene>